<name>A0ABN8QWU6_9CNID</name>
<accession>A0ABN8QWU6</accession>
<dbReference type="InterPro" id="IPR003599">
    <property type="entry name" value="Ig_sub"/>
</dbReference>
<dbReference type="SUPFAM" id="SSF48726">
    <property type="entry name" value="Immunoglobulin"/>
    <property type="match status" value="4"/>
</dbReference>
<reference evidence="7 8" key="1">
    <citation type="submission" date="2022-05" db="EMBL/GenBank/DDBJ databases">
        <authorList>
            <consortium name="Genoscope - CEA"/>
            <person name="William W."/>
        </authorList>
    </citation>
    <scope>NUCLEOTIDE SEQUENCE [LARGE SCALE GENOMIC DNA]</scope>
</reference>
<dbReference type="PANTHER" id="PTHR12231:SF253">
    <property type="entry name" value="DPR-INTERACTING PROTEIN ETA, ISOFORM B-RELATED"/>
    <property type="match status" value="1"/>
</dbReference>
<dbReference type="Gene3D" id="2.60.40.10">
    <property type="entry name" value="Immunoglobulins"/>
    <property type="match status" value="4"/>
</dbReference>
<organism evidence="7 8">
    <name type="scientific">Porites lobata</name>
    <dbReference type="NCBI Taxonomy" id="104759"/>
    <lineage>
        <taxon>Eukaryota</taxon>
        <taxon>Metazoa</taxon>
        <taxon>Cnidaria</taxon>
        <taxon>Anthozoa</taxon>
        <taxon>Hexacorallia</taxon>
        <taxon>Scleractinia</taxon>
        <taxon>Fungiina</taxon>
        <taxon>Poritidae</taxon>
        <taxon>Porites</taxon>
    </lineage>
</organism>
<dbReference type="Pfam" id="PF08005">
    <property type="entry name" value="PHR"/>
    <property type="match status" value="2"/>
</dbReference>
<keyword evidence="8" id="KW-1185">Reference proteome</keyword>
<feature type="compositionally biased region" description="Basic residues" evidence="5">
    <location>
        <begin position="115"/>
        <end position="125"/>
    </location>
</feature>
<feature type="compositionally biased region" description="Low complexity" evidence="5">
    <location>
        <begin position="127"/>
        <end position="139"/>
    </location>
</feature>
<dbReference type="InterPro" id="IPR003598">
    <property type="entry name" value="Ig_sub2"/>
</dbReference>
<dbReference type="PANTHER" id="PTHR12231">
    <property type="entry name" value="CTX-RELATED TYPE I TRANSMEMBRANE PROTEIN"/>
    <property type="match status" value="1"/>
</dbReference>
<dbReference type="PROSITE" id="PS50835">
    <property type="entry name" value="IG_LIKE"/>
    <property type="match status" value="4"/>
</dbReference>
<feature type="compositionally biased region" description="Polar residues" evidence="5">
    <location>
        <begin position="825"/>
        <end position="835"/>
    </location>
</feature>
<keyword evidence="3" id="KW-1015">Disulfide bond</keyword>
<dbReference type="Proteomes" id="UP001159405">
    <property type="component" value="Unassembled WGS sequence"/>
</dbReference>
<protein>
    <recommendedName>
        <fullName evidence="6">Ig-like domain-containing protein</fullName>
    </recommendedName>
</protein>
<feature type="compositionally biased region" description="Basic and acidic residues" evidence="5">
    <location>
        <begin position="25"/>
        <end position="36"/>
    </location>
</feature>
<feature type="region of interest" description="Disordered" evidence="5">
    <location>
        <begin position="99"/>
        <end position="276"/>
    </location>
</feature>
<feature type="region of interest" description="Disordered" evidence="5">
    <location>
        <begin position="752"/>
        <end position="841"/>
    </location>
</feature>
<dbReference type="Gene3D" id="2.60.120.820">
    <property type="entry name" value="PHR domain"/>
    <property type="match status" value="2"/>
</dbReference>
<evidence type="ECO:0000256" key="5">
    <source>
        <dbReference type="SAM" id="MobiDB-lite"/>
    </source>
</evidence>
<gene>
    <name evidence="7" type="ORF">PLOB_00011900</name>
</gene>
<evidence type="ECO:0000256" key="2">
    <source>
        <dbReference type="ARBA" id="ARBA00022737"/>
    </source>
</evidence>
<comment type="caution">
    <text evidence="7">The sequence shown here is derived from an EMBL/GenBank/DDBJ whole genome shotgun (WGS) entry which is preliminary data.</text>
</comment>
<dbReference type="Pfam" id="PF13927">
    <property type="entry name" value="Ig_3"/>
    <property type="match status" value="2"/>
</dbReference>
<dbReference type="Pfam" id="PF01391">
    <property type="entry name" value="Collagen"/>
    <property type="match status" value="3"/>
</dbReference>
<dbReference type="SMART" id="SM00409">
    <property type="entry name" value="IG"/>
    <property type="match status" value="4"/>
</dbReference>
<dbReference type="SMART" id="SM00408">
    <property type="entry name" value="IGc2"/>
    <property type="match status" value="4"/>
</dbReference>
<feature type="compositionally biased region" description="Basic and acidic residues" evidence="5">
    <location>
        <begin position="149"/>
        <end position="158"/>
    </location>
</feature>
<evidence type="ECO:0000313" key="8">
    <source>
        <dbReference type="Proteomes" id="UP001159405"/>
    </source>
</evidence>
<dbReference type="InterPro" id="IPR008160">
    <property type="entry name" value="Collagen"/>
</dbReference>
<evidence type="ECO:0000256" key="4">
    <source>
        <dbReference type="ARBA" id="ARBA00023319"/>
    </source>
</evidence>
<dbReference type="InterPro" id="IPR007110">
    <property type="entry name" value="Ig-like_dom"/>
</dbReference>
<proteinExistence type="predicted"/>
<evidence type="ECO:0000256" key="1">
    <source>
        <dbReference type="ARBA" id="ARBA00022729"/>
    </source>
</evidence>
<evidence type="ECO:0000256" key="3">
    <source>
        <dbReference type="ARBA" id="ARBA00023157"/>
    </source>
</evidence>
<feature type="compositionally biased region" description="Basic residues" evidence="5">
    <location>
        <begin position="772"/>
        <end position="781"/>
    </location>
</feature>
<dbReference type="EMBL" id="CALNXK010000164">
    <property type="protein sequence ID" value="CAH3171504.1"/>
    <property type="molecule type" value="Genomic_DNA"/>
</dbReference>
<keyword evidence="1" id="KW-0732">Signal</keyword>
<dbReference type="InterPro" id="IPR013098">
    <property type="entry name" value="Ig_I-set"/>
</dbReference>
<dbReference type="InterPro" id="IPR051170">
    <property type="entry name" value="Neural/epithelial_adhesion"/>
</dbReference>
<dbReference type="InterPro" id="IPR038648">
    <property type="entry name" value="PHR_sf"/>
</dbReference>
<feature type="domain" description="Ig-like" evidence="6">
    <location>
        <begin position="827"/>
        <end position="907"/>
    </location>
</feature>
<dbReference type="InterPro" id="IPR012983">
    <property type="entry name" value="PHR"/>
</dbReference>
<dbReference type="InterPro" id="IPR013783">
    <property type="entry name" value="Ig-like_fold"/>
</dbReference>
<keyword evidence="2" id="KW-0677">Repeat</keyword>
<feature type="region of interest" description="Disordered" evidence="5">
    <location>
        <begin position="22"/>
        <end position="65"/>
    </location>
</feature>
<feature type="domain" description="Ig-like" evidence="6">
    <location>
        <begin position="910"/>
        <end position="992"/>
    </location>
</feature>
<feature type="domain" description="Ig-like" evidence="6">
    <location>
        <begin position="276"/>
        <end position="362"/>
    </location>
</feature>
<keyword evidence="4" id="KW-0393">Immunoglobulin domain</keyword>
<dbReference type="Pfam" id="PF07679">
    <property type="entry name" value="I-set"/>
    <property type="match status" value="2"/>
</dbReference>
<evidence type="ECO:0000313" key="7">
    <source>
        <dbReference type="EMBL" id="CAH3171504.1"/>
    </source>
</evidence>
<feature type="domain" description="Ig-like" evidence="6">
    <location>
        <begin position="365"/>
        <end position="449"/>
    </location>
</feature>
<evidence type="ECO:0000259" key="6">
    <source>
        <dbReference type="PROSITE" id="PS50835"/>
    </source>
</evidence>
<dbReference type="InterPro" id="IPR036179">
    <property type="entry name" value="Ig-like_dom_sf"/>
</dbReference>
<sequence length="1154" mass="123880">MENSDRTTLNLKEESAKNLLKKLQRPVDEVELKDTSEMNSPLAVDESGESRTKATPRNRRQVLNATSAGISIHDVRKEISKQFEQLMPTKYCKSSEKVCLVGPPGLPGPTGVRGPRGRRGPKGKKGPQGLKGPSGKSGQRGMTGPAGLRGEKGDKGEPGPKAVQGPPGRPGKTGMTGLTGPRGDKGDKGGPGPKGMPGPPGRTGQTGMTGLTGPRGAKGDKGGPGPKGMPGPPGRTGKRGMTGLTGPRGDKGDKGGLGTKGMPGPSGRPGESISTPQLIISPTDQTKDEGSNSVIYCTVRGNPTPGVEWRFKSRKLYSGAKYLVKEGELVVRNLNYGDAGQYICIARNILGTSEASGNLKVRGLPILTKKPSSLVSKMESATIQETCQAEGYPAPKLTWIRLVMPLPAGKTEVKEGKLTIRNLRPVDSGLYQCVATNSLGTKKATMNLVVQRRRANCDCWRSRSRSPSRVWGYSNDPSDSGNVDAIDFQTNRDVILSGYRLWGVKSGSTSFQVTIRLYRGSNLIAEKTGSYATSSSVKTFEVHFSQVISIRTGVTYTATARIVTSALSFAHTDGVASASCSGVTVNFKSKSSKSSNGSWQSEEQTIVKLHCMKMASVNSSKSHRLLDFLPSIRPSFLSVVLLFACGCLWMKNETTNGRLTALETRINMFPLEVIVKNGRSTENSVKRTTLKPQEESARHLLRKIRREMNAKSRNRRQVSNLTSATISMHDVRQEITKQFAQLMPSKYCKSRERVCPAGPPGLPGPIGAQGPRGRRGSRGKKGNPGSFGPPGKSGMAGIPGSRGEKGDKGEPGIPGPPGRPGESISAPQITVSPANHSRDEGRNTTIYCAVGGNPTPTVEWRFKGRKLLSGEKYLVIKAELIIRNLNYSDAGQYKCAARNILGSSEASGLPIFTKKPSSLVLKMESATIQETCQAEGYPPPKLTWVRLVSPLPVGKTNVRGGRFTIRNLRPVDSGLYQCVATNSMGSKKATMNLFVQKSPANCDCWRSRSRSPYRRNWEYHGSIDAIDFQTNGDVILSGYRLWGVSSGSTSYQVTIRLYRGSSLIAEKTGSYGTRSSVKTFEVHFSQRISIHAGVTYTATARITTGKSSFWLNDGMASASCSGVKVTFKTSSKSSNGSDQTNGQIPALIFGSSRC</sequence>